<dbReference type="InterPro" id="IPR048015">
    <property type="entry name" value="NTP-PPase_MazG-like_N"/>
</dbReference>
<dbReference type="Proteomes" id="UP000250918">
    <property type="component" value="Unassembled WGS sequence"/>
</dbReference>
<dbReference type="CDD" id="cd11528">
    <property type="entry name" value="NTP-PPase_MazG_Nterm"/>
    <property type="match status" value="1"/>
</dbReference>
<accession>A0A855WVC1</accession>
<dbReference type="GO" id="GO:0046061">
    <property type="term" value="P:dATP catabolic process"/>
    <property type="evidence" value="ECO:0007669"/>
    <property type="project" value="TreeGrafter"/>
</dbReference>
<dbReference type="GO" id="GO:0046081">
    <property type="term" value="P:dUTP catabolic process"/>
    <property type="evidence" value="ECO:0007669"/>
    <property type="project" value="TreeGrafter"/>
</dbReference>
<dbReference type="FunFam" id="1.10.287.1080:FF:000001">
    <property type="entry name" value="Nucleoside triphosphate pyrophosphohydrolase"/>
    <property type="match status" value="1"/>
</dbReference>
<dbReference type="InterPro" id="IPR011551">
    <property type="entry name" value="NTP_PyrPHydrolase_MazG"/>
</dbReference>
<dbReference type="GO" id="GO:0046052">
    <property type="term" value="P:UTP catabolic process"/>
    <property type="evidence" value="ECO:0007669"/>
    <property type="project" value="TreeGrafter"/>
</dbReference>
<gene>
    <name evidence="2" type="ORF">C3F09_11435</name>
</gene>
<dbReference type="SUPFAM" id="SSF101386">
    <property type="entry name" value="all-alpha NTP pyrophosphatases"/>
    <property type="match status" value="2"/>
</dbReference>
<dbReference type="GO" id="GO:0047429">
    <property type="term" value="F:nucleoside triphosphate diphosphatase activity"/>
    <property type="evidence" value="ECO:0007669"/>
    <property type="project" value="InterPro"/>
</dbReference>
<evidence type="ECO:0000313" key="3">
    <source>
        <dbReference type="Proteomes" id="UP000250918"/>
    </source>
</evidence>
<dbReference type="NCBIfam" id="TIGR00444">
    <property type="entry name" value="mazG"/>
    <property type="match status" value="1"/>
</dbReference>
<organism evidence="2 3">
    <name type="scientific">candidate division GN15 bacterium</name>
    <dbReference type="NCBI Taxonomy" id="2072418"/>
    <lineage>
        <taxon>Bacteria</taxon>
        <taxon>candidate division GN15</taxon>
    </lineage>
</organism>
<sequence>MNKFRTQIEDSGLSPYDRIVLLFAILRSPEGCKWDRAQTHETLLPYLIEEAYEVVESIETGRYGDLKEELGDLLTQVVFHAQLASERGEFDLDDVITQVVGKLVARHPHVFGEPKDLDPQQVRDQWERIKTESGEKESVLAGLPRTMPALTMAFRMGEKAGGVGFDWKQAADVVDKIDEELGELKEELAAPQVDPDRLSEEIGDLLFAVASLGRKLHIEPEVALRKALEKFRNRFDELERRVRADGGTFQDYSLEELEAIWQQIKSS</sequence>
<dbReference type="InterPro" id="IPR048011">
    <property type="entry name" value="NTP-PPase_MazG-like_C"/>
</dbReference>
<dbReference type="PANTHER" id="PTHR30522:SF0">
    <property type="entry name" value="NUCLEOSIDE TRIPHOSPHATE PYROPHOSPHOHYDROLASE"/>
    <property type="match status" value="1"/>
</dbReference>
<dbReference type="GO" id="GO:0046076">
    <property type="term" value="P:dTTP catabolic process"/>
    <property type="evidence" value="ECO:0007669"/>
    <property type="project" value="TreeGrafter"/>
</dbReference>
<comment type="caution">
    <text evidence="2">The sequence shown here is derived from an EMBL/GenBank/DDBJ whole genome shotgun (WGS) entry which is preliminary data.</text>
</comment>
<keyword evidence="2" id="KW-0378">Hydrolase</keyword>
<evidence type="ECO:0000313" key="2">
    <source>
        <dbReference type="EMBL" id="PWB68524.1"/>
    </source>
</evidence>
<evidence type="ECO:0000259" key="1">
    <source>
        <dbReference type="Pfam" id="PF03819"/>
    </source>
</evidence>
<feature type="domain" description="NTP pyrophosphohydrolase MazG-like" evidence="1">
    <location>
        <begin position="38"/>
        <end position="111"/>
    </location>
</feature>
<dbReference type="Gene3D" id="1.10.287.1080">
    <property type="entry name" value="MazG-like"/>
    <property type="match status" value="2"/>
</dbReference>
<dbReference type="GO" id="GO:0046047">
    <property type="term" value="P:TTP catabolic process"/>
    <property type="evidence" value="ECO:0007669"/>
    <property type="project" value="TreeGrafter"/>
</dbReference>
<protein>
    <submittedName>
        <fullName evidence="2">Nucleoside triphosphate pyrophosphohydrolase</fullName>
    </submittedName>
</protein>
<name>A0A855WVC1_9BACT</name>
<dbReference type="GO" id="GO:0006203">
    <property type="term" value="P:dGTP catabolic process"/>
    <property type="evidence" value="ECO:0007669"/>
    <property type="project" value="TreeGrafter"/>
</dbReference>
<dbReference type="EMBL" id="PQAP01000197">
    <property type="protein sequence ID" value="PWB68524.1"/>
    <property type="molecule type" value="Genomic_DNA"/>
</dbReference>
<proteinExistence type="predicted"/>
<feature type="domain" description="NTP pyrophosphohydrolase MazG-like" evidence="1">
    <location>
        <begin position="176"/>
        <end position="234"/>
    </location>
</feature>
<dbReference type="CDD" id="cd11529">
    <property type="entry name" value="NTP-PPase_MazG_Cterm"/>
    <property type="match status" value="1"/>
</dbReference>
<dbReference type="GO" id="GO:0006950">
    <property type="term" value="P:response to stress"/>
    <property type="evidence" value="ECO:0007669"/>
    <property type="project" value="UniProtKB-ARBA"/>
</dbReference>
<dbReference type="Pfam" id="PF03819">
    <property type="entry name" value="MazG"/>
    <property type="match status" value="2"/>
</dbReference>
<dbReference type="AlphaFoldDB" id="A0A855WVC1"/>
<dbReference type="InterPro" id="IPR004518">
    <property type="entry name" value="MazG-like_dom"/>
</dbReference>
<reference evidence="2 3" key="1">
    <citation type="journal article" date="2018" name="ISME J.">
        <title>A methanotrophic archaeon couples anaerobic oxidation of methane to Fe(III) reduction.</title>
        <authorList>
            <person name="Cai C."/>
            <person name="Leu A.O."/>
            <person name="Xie G.J."/>
            <person name="Guo J."/>
            <person name="Feng Y."/>
            <person name="Zhao J.X."/>
            <person name="Tyson G.W."/>
            <person name="Yuan Z."/>
            <person name="Hu S."/>
        </authorList>
    </citation>
    <scope>NUCLEOTIDE SEQUENCE [LARGE SCALE GENOMIC DNA]</scope>
    <source>
        <strain evidence="2">FeB_12</strain>
    </source>
</reference>
<dbReference type="PANTHER" id="PTHR30522">
    <property type="entry name" value="NUCLEOSIDE TRIPHOSPHATE PYROPHOSPHOHYDROLASE"/>
    <property type="match status" value="1"/>
</dbReference>
<dbReference type="NCBIfam" id="NF007113">
    <property type="entry name" value="PRK09562.1"/>
    <property type="match status" value="1"/>
</dbReference>